<feature type="region of interest" description="Disordered" evidence="1">
    <location>
        <begin position="49"/>
        <end position="71"/>
    </location>
</feature>
<reference evidence="2 3" key="1">
    <citation type="submission" date="2015-06" db="EMBL/GenBank/DDBJ databases">
        <title>Draft genome of the ant-associated black yeast Phialophora attae CBS 131958.</title>
        <authorList>
            <person name="Moreno L.F."/>
            <person name="Stielow B.J."/>
            <person name="de Hoog S."/>
            <person name="Vicente V.A."/>
            <person name="Weiss V.A."/>
            <person name="de Vries M."/>
            <person name="Cruz L.M."/>
            <person name="Souza E.M."/>
        </authorList>
    </citation>
    <scope>NUCLEOTIDE SEQUENCE [LARGE SCALE GENOMIC DNA]</scope>
    <source>
        <strain evidence="2 3">CBS 131958</strain>
    </source>
</reference>
<evidence type="ECO:0000313" key="3">
    <source>
        <dbReference type="Proteomes" id="UP000038010"/>
    </source>
</evidence>
<dbReference type="VEuPathDB" id="FungiDB:AB675_7731"/>
<dbReference type="Proteomes" id="UP000038010">
    <property type="component" value="Unassembled WGS sequence"/>
</dbReference>
<organism evidence="2 3">
    <name type="scientific">Cyphellophora attinorum</name>
    <dbReference type="NCBI Taxonomy" id="1664694"/>
    <lineage>
        <taxon>Eukaryota</taxon>
        <taxon>Fungi</taxon>
        <taxon>Dikarya</taxon>
        <taxon>Ascomycota</taxon>
        <taxon>Pezizomycotina</taxon>
        <taxon>Eurotiomycetes</taxon>
        <taxon>Chaetothyriomycetidae</taxon>
        <taxon>Chaetothyriales</taxon>
        <taxon>Cyphellophoraceae</taxon>
        <taxon>Cyphellophora</taxon>
    </lineage>
</organism>
<evidence type="ECO:0000256" key="1">
    <source>
        <dbReference type="SAM" id="MobiDB-lite"/>
    </source>
</evidence>
<dbReference type="OrthoDB" id="3502590at2759"/>
<name>A0A0N1HUC2_9EURO</name>
<protein>
    <recommendedName>
        <fullName evidence="4">Transcription factor domain-containing protein</fullName>
    </recommendedName>
</protein>
<evidence type="ECO:0008006" key="4">
    <source>
        <dbReference type="Google" id="ProtNLM"/>
    </source>
</evidence>
<evidence type="ECO:0000313" key="2">
    <source>
        <dbReference type="EMBL" id="KPI40474.1"/>
    </source>
</evidence>
<dbReference type="RefSeq" id="XP_018000437.1">
    <property type="nucleotide sequence ID" value="XM_018148121.1"/>
</dbReference>
<keyword evidence="3" id="KW-1185">Reference proteome</keyword>
<comment type="caution">
    <text evidence="2">The sequence shown here is derived from an EMBL/GenBank/DDBJ whole genome shotgun (WGS) entry which is preliminary data.</text>
</comment>
<dbReference type="EMBL" id="LFJN01000012">
    <property type="protein sequence ID" value="KPI40474.1"/>
    <property type="molecule type" value="Genomic_DNA"/>
</dbReference>
<accession>A0A0N1HUC2</accession>
<sequence length="524" mass="57765">METTSVDPPTIHFHYVTIGQKRLSGQERRHAELADAAARSHAALVSYAKNRTQRRASKSPSSKHAAIKSEHPATDAASCSAILSINTGPLDPFVSLTIFLSPYDRSLVHEYLLSAPQQIYGTTPKSLFCPVRISSLVGIASNEIWLRWMLYLVEHRRTQLRGESIDSSATLLRRRTANYRAMQQIIAVSDPSTLSDEVFYSLVSAGAAEFRVNRPSTATKHLEAGLMLVDARRKANKPLPDISTTGLISCSTYIGYGVRDYFRTPEALAFAQSNVCQRLRSVQTWILAMRQQHRHSPGVVPCGATHSLVSATSHEQSPISPPTTSYPFLLRHIHAGLTASSTSLYATRTCLGILFALISTLWSCRHDELASTEYLRELEQYIRGSEAPTCSTAAASGGDVRDERELRLAPMTILWIVSFCGSRVQEKYGGQGRGGRLYDFWEVVEFVELVVHVGGNMAGRTREALGSWILVGLGEREEEAKMVVLEERERERKTTVREVGKQSIWWDGGGGGSGVTSMGLHTGA</sequence>
<proteinExistence type="predicted"/>
<dbReference type="GeneID" id="28740001"/>
<dbReference type="AlphaFoldDB" id="A0A0N1HUC2"/>
<gene>
    <name evidence="2" type="ORF">AB675_7731</name>
</gene>